<dbReference type="InterPro" id="IPR029058">
    <property type="entry name" value="AB_hydrolase_fold"/>
</dbReference>
<keyword evidence="6" id="KW-0119">Carbohydrate metabolism</keyword>
<evidence type="ECO:0000256" key="9">
    <source>
        <dbReference type="SAM" id="SignalP"/>
    </source>
</evidence>
<dbReference type="EMBL" id="CP006764">
    <property type="protein sequence ID" value="AIT61544.1"/>
    <property type="molecule type" value="Genomic_DNA"/>
</dbReference>
<evidence type="ECO:0000256" key="4">
    <source>
        <dbReference type="ARBA" id="ARBA00022729"/>
    </source>
</evidence>
<evidence type="ECO:0000313" key="10">
    <source>
        <dbReference type="EMBL" id="AIT61544.1"/>
    </source>
</evidence>
<evidence type="ECO:0000256" key="1">
    <source>
        <dbReference type="ARBA" id="ARBA00004613"/>
    </source>
</evidence>
<keyword evidence="2" id="KW-0964">Secreted</keyword>
<dbReference type="KEGG" id="cdo:CDOO_09885"/>
<feature type="signal peptide" evidence="9">
    <location>
        <begin position="1"/>
        <end position="28"/>
    </location>
</feature>
<dbReference type="RefSeq" id="WP_018020776.1">
    <property type="nucleotide sequence ID" value="NZ_AQUX01000001.1"/>
</dbReference>
<dbReference type="PANTHER" id="PTHR38050:SF2">
    <property type="entry name" value="FERULOYL ESTERASE C-RELATED"/>
    <property type="match status" value="1"/>
</dbReference>
<proteinExistence type="predicted"/>
<dbReference type="SUPFAM" id="SSF53474">
    <property type="entry name" value="alpha/beta-Hydrolases"/>
    <property type="match status" value="1"/>
</dbReference>
<dbReference type="OrthoDB" id="9767239at2"/>
<dbReference type="HOGENOM" id="CLU_027551_5_1_11"/>
<gene>
    <name evidence="10" type="ORF">CDOO_09885</name>
</gene>
<evidence type="ECO:0000256" key="6">
    <source>
        <dbReference type="ARBA" id="ARBA00023277"/>
    </source>
</evidence>
<evidence type="ECO:0000256" key="3">
    <source>
        <dbReference type="ARBA" id="ARBA00022651"/>
    </source>
</evidence>
<comment type="subcellular location">
    <subcellularLocation>
        <location evidence="1">Secreted</location>
    </subcellularLocation>
</comment>
<protein>
    <submittedName>
        <fullName evidence="10">Sugar phosphotransferase</fullName>
    </submittedName>
</protein>
<dbReference type="Pfam" id="PF00756">
    <property type="entry name" value="Esterase"/>
    <property type="match status" value="1"/>
</dbReference>
<feature type="compositionally biased region" description="Low complexity" evidence="8">
    <location>
        <begin position="36"/>
        <end position="55"/>
    </location>
</feature>
<keyword evidence="10" id="KW-0808">Transferase</keyword>
<dbReference type="GO" id="GO:0030600">
    <property type="term" value="F:feruloyl esterase activity"/>
    <property type="evidence" value="ECO:0007669"/>
    <property type="project" value="InterPro"/>
</dbReference>
<evidence type="ECO:0000256" key="7">
    <source>
        <dbReference type="ARBA" id="ARBA00023326"/>
    </source>
</evidence>
<dbReference type="PANTHER" id="PTHR38050">
    <property type="match status" value="1"/>
</dbReference>
<dbReference type="AlphaFoldDB" id="A0A097IHD7"/>
<evidence type="ECO:0000313" key="11">
    <source>
        <dbReference type="Proteomes" id="UP000029914"/>
    </source>
</evidence>
<keyword evidence="11" id="KW-1185">Reference proteome</keyword>
<dbReference type="GO" id="GO:0005576">
    <property type="term" value="C:extracellular region"/>
    <property type="evidence" value="ECO:0007669"/>
    <property type="project" value="UniProtKB-SubCell"/>
</dbReference>
<dbReference type="eggNOG" id="COG3509">
    <property type="taxonomic scope" value="Bacteria"/>
</dbReference>
<evidence type="ECO:0000256" key="2">
    <source>
        <dbReference type="ARBA" id="ARBA00022525"/>
    </source>
</evidence>
<dbReference type="Gene3D" id="3.40.50.1820">
    <property type="entry name" value="alpha/beta hydrolase"/>
    <property type="match status" value="1"/>
</dbReference>
<dbReference type="InterPro" id="IPR043595">
    <property type="entry name" value="FaeB/C/D"/>
</dbReference>
<organism evidence="10 11">
    <name type="scientific">Corynebacterium doosanense CAU 212 = DSM 45436</name>
    <dbReference type="NCBI Taxonomy" id="558173"/>
    <lineage>
        <taxon>Bacteria</taxon>
        <taxon>Bacillati</taxon>
        <taxon>Actinomycetota</taxon>
        <taxon>Actinomycetes</taxon>
        <taxon>Mycobacteriales</taxon>
        <taxon>Corynebacteriaceae</taxon>
        <taxon>Corynebacterium</taxon>
    </lineage>
</organism>
<dbReference type="STRING" id="558173.CDOO_09885"/>
<dbReference type="GO" id="GO:0016740">
    <property type="term" value="F:transferase activity"/>
    <property type="evidence" value="ECO:0007669"/>
    <property type="project" value="UniProtKB-KW"/>
</dbReference>
<keyword evidence="7" id="KW-0624">Polysaccharide degradation</keyword>
<evidence type="ECO:0000256" key="8">
    <source>
        <dbReference type="SAM" id="MobiDB-lite"/>
    </source>
</evidence>
<dbReference type="InterPro" id="IPR000801">
    <property type="entry name" value="Esterase-like"/>
</dbReference>
<sequence>MKLRLRSALTATCAALACATMSVPVASAQLSSQSSLPSLSSSQATESGEAATTGTLGNADIRTLPSGRTFLVVKPQNYDPAQTYPVILAFGGWNVTPERMMRDTRIDGAAPDAVVIYPAGIDNAWAGAPYAATSINQDVAFIRTIIDDAASHYSGNADEVYAVGHSNGGGMAAALACHAPELVDGIATVSGAFYDPTVQGCKSAAVPALLIHDTADGVISYEGGVRHDAPYQGVEKVFASFGTRNTCDMSTLTERVEGPATVVTPAGCLAPTQLLRISGYGHGWPAVPPASATVATFFNSL</sequence>
<keyword evidence="3" id="KW-0858">Xylan degradation</keyword>
<dbReference type="PROSITE" id="PS51257">
    <property type="entry name" value="PROKAR_LIPOPROTEIN"/>
    <property type="match status" value="1"/>
</dbReference>
<dbReference type="Proteomes" id="UP000029914">
    <property type="component" value="Chromosome"/>
</dbReference>
<keyword evidence="4 9" id="KW-0732">Signal</keyword>
<keyword evidence="5" id="KW-0378">Hydrolase</keyword>
<name>A0A097IHD7_9CORY</name>
<dbReference type="GO" id="GO:0045493">
    <property type="term" value="P:xylan catabolic process"/>
    <property type="evidence" value="ECO:0007669"/>
    <property type="project" value="UniProtKB-KW"/>
</dbReference>
<feature type="region of interest" description="Disordered" evidence="8">
    <location>
        <begin position="36"/>
        <end position="60"/>
    </location>
</feature>
<reference evidence="10 11" key="1">
    <citation type="submission" date="2013-09" db="EMBL/GenBank/DDBJ databases">
        <title>Complete genome sequence of Corynebacterium doosanense CAU 212(T) (=DSM 45436(T)), isolated from activated sludge.</title>
        <authorList>
            <person name="Schaffert L."/>
            <person name="Albersmeier A."/>
            <person name="Kalinowski J."/>
            <person name="Ruckert C."/>
        </authorList>
    </citation>
    <scope>NUCLEOTIDE SEQUENCE [LARGE SCALE GENOMIC DNA]</scope>
    <source>
        <strain evidence="10 11">CAU 212</strain>
    </source>
</reference>
<accession>A0A097IHD7</accession>
<feature type="chain" id="PRO_5001930996" evidence="9">
    <location>
        <begin position="29"/>
        <end position="301"/>
    </location>
</feature>
<evidence type="ECO:0000256" key="5">
    <source>
        <dbReference type="ARBA" id="ARBA00022801"/>
    </source>
</evidence>